<dbReference type="PANTHER" id="PTHR22916">
    <property type="entry name" value="GLYCOSYLTRANSFERASE"/>
    <property type="match status" value="1"/>
</dbReference>
<dbReference type="SUPFAM" id="SSF53448">
    <property type="entry name" value="Nucleotide-diphospho-sugar transferases"/>
    <property type="match status" value="1"/>
</dbReference>
<dbReference type="Proteomes" id="UP000442334">
    <property type="component" value="Unassembled WGS sequence"/>
</dbReference>
<feature type="domain" description="Glycosyltransferase 2-like" evidence="1">
    <location>
        <begin position="9"/>
        <end position="134"/>
    </location>
</feature>
<dbReference type="GO" id="GO:0016758">
    <property type="term" value="F:hexosyltransferase activity"/>
    <property type="evidence" value="ECO:0007669"/>
    <property type="project" value="UniProtKB-ARBA"/>
</dbReference>
<dbReference type="Pfam" id="PF00535">
    <property type="entry name" value="Glycos_transf_2"/>
    <property type="match status" value="1"/>
</dbReference>
<evidence type="ECO:0000313" key="2">
    <source>
        <dbReference type="EMBL" id="KAB4180073.1"/>
    </source>
</evidence>
<accession>A0A7J5GRK0</accession>
<dbReference type="InterPro" id="IPR001173">
    <property type="entry name" value="Glyco_trans_2-like"/>
</dbReference>
<evidence type="ECO:0000313" key="3">
    <source>
        <dbReference type="Proteomes" id="UP000442334"/>
    </source>
</evidence>
<dbReference type="Gene3D" id="3.90.550.10">
    <property type="entry name" value="Spore Coat Polysaccharide Biosynthesis Protein SpsA, Chain A"/>
    <property type="match status" value="1"/>
</dbReference>
<reference evidence="2 3" key="1">
    <citation type="journal article" date="2019" name="Nat. Med.">
        <title>A library of human gut bacterial isolates paired with longitudinal multiomics data enables mechanistic microbiome research.</title>
        <authorList>
            <person name="Poyet M."/>
            <person name="Groussin M."/>
            <person name="Gibbons S.M."/>
            <person name="Avila-Pacheco J."/>
            <person name="Jiang X."/>
            <person name="Kearney S.M."/>
            <person name="Perrotta A.R."/>
            <person name="Berdy B."/>
            <person name="Zhao S."/>
            <person name="Lieberman T.D."/>
            <person name="Swanson P.K."/>
            <person name="Smith M."/>
            <person name="Roesemann S."/>
            <person name="Alexander J.E."/>
            <person name="Rich S.A."/>
            <person name="Livny J."/>
            <person name="Vlamakis H."/>
            <person name="Clish C."/>
            <person name="Bullock K."/>
            <person name="Deik A."/>
            <person name="Scott J."/>
            <person name="Pierce K.A."/>
            <person name="Xavier R.J."/>
            <person name="Alm E.J."/>
        </authorList>
    </citation>
    <scope>NUCLEOTIDE SEQUENCE [LARGE SCALE GENOMIC DNA]</scope>
    <source>
        <strain evidence="2 3">BIOML-A21</strain>
    </source>
</reference>
<evidence type="ECO:0000259" key="1">
    <source>
        <dbReference type="Pfam" id="PF00535"/>
    </source>
</evidence>
<dbReference type="CDD" id="cd00761">
    <property type="entry name" value="Glyco_tranf_GTA_type"/>
    <property type="match status" value="1"/>
</dbReference>
<gene>
    <name evidence="2" type="ORF">GAQ34_22105</name>
</gene>
<comment type="caution">
    <text evidence="2">The sequence shown here is derived from an EMBL/GenBank/DDBJ whole genome shotgun (WGS) entry which is preliminary data.</text>
</comment>
<dbReference type="AlphaFoldDB" id="A0A7J5GRK0"/>
<organism evidence="2 3">
    <name type="scientific">Bacteroides uniformis</name>
    <dbReference type="NCBI Taxonomy" id="820"/>
    <lineage>
        <taxon>Bacteria</taxon>
        <taxon>Pseudomonadati</taxon>
        <taxon>Bacteroidota</taxon>
        <taxon>Bacteroidia</taxon>
        <taxon>Bacteroidales</taxon>
        <taxon>Bacteroidaceae</taxon>
        <taxon>Bacteroides</taxon>
    </lineage>
</organism>
<dbReference type="RefSeq" id="WP_151874738.1">
    <property type="nucleotide sequence ID" value="NZ_WCUA01000080.1"/>
</dbReference>
<keyword evidence="2" id="KW-0808">Transferase</keyword>
<name>A0A7J5GRK0_BACUN</name>
<dbReference type="InterPro" id="IPR029044">
    <property type="entry name" value="Nucleotide-diphossugar_trans"/>
</dbReference>
<protein>
    <submittedName>
        <fullName evidence="2">Glycosyltransferase family 2 protein</fullName>
    </submittedName>
</protein>
<dbReference type="EMBL" id="WCUA01000080">
    <property type="protein sequence ID" value="KAB4180073.1"/>
    <property type="molecule type" value="Genomic_DNA"/>
</dbReference>
<proteinExistence type="predicted"/>
<sequence>MEKEYPLVSVIIPVYNAHNSITKTLQSVINQTYTNLEIVVVNDGSTDDSLDIIKTYAAEDPRIVVFNKQNEGLVQARKSGIDIATGKYIQYLDSDDIMHEDAITRLVAKAEETQADMVVAPFMFCYDGEFHKSTFFDFVELSGVEFLKNILLKKAYWCVWSKFHLRS</sequence>
<dbReference type="PANTHER" id="PTHR22916:SF3">
    <property type="entry name" value="UDP-GLCNAC:BETAGAL BETA-1,3-N-ACETYLGLUCOSAMINYLTRANSFERASE-LIKE PROTEIN 1"/>
    <property type="match status" value="1"/>
</dbReference>
<feature type="non-terminal residue" evidence="2">
    <location>
        <position position="167"/>
    </location>
</feature>